<dbReference type="InterPro" id="IPR043038">
    <property type="entry name" value="VbhA_sf"/>
</dbReference>
<dbReference type="InterPro" id="IPR041535">
    <property type="entry name" value="VbhA"/>
</dbReference>
<dbReference type="OrthoDB" id="7277405at2"/>
<comment type="caution">
    <text evidence="3">The sequence shown here is derived from an EMBL/GenBank/DDBJ whole genome shotgun (WGS) entry which is preliminary data.</text>
</comment>
<dbReference type="Gene3D" id="1.10.8.1050">
    <property type="entry name" value="Antitoxin VbhA-like"/>
    <property type="match status" value="1"/>
</dbReference>
<accession>A0A149V4W4</accession>
<feature type="domain" description="Antitoxin VbhA" evidence="2">
    <location>
        <begin position="107"/>
        <end position="150"/>
    </location>
</feature>
<feature type="region of interest" description="Disordered" evidence="1">
    <location>
        <begin position="1"/>
        <end position="75"/>
    </location>
</feature>
<dbReference type="PATRIC" id="fig|178901.14.peg.1110"/>
<name>A0A149V4W4_9PROT</name>
<organism evidence="3 4">
    <name type="scientific">Acetobacter malorum</name>
    <dbReference type="NCBI Taxonomy" id="178901"/>
    <lineage>
        <taxon>Bacteria</taxon>
        <taxon>Pseudomonadati</taxon>
        <taxon>Pseudomonadota</taxon>
        <taxon>Alphaproteobacteria</taxon>
        <taxon>Acetobacterales</taxon>
        <taxon>Acetobacteraceae</taxon>
        <taxon>Acetobacter</taxon>
    </lineage>
</organism>
<sequence>MHVAFLGGLTLGPPDPEQGKRQARPGQVLRAAIERGKALRHKSIVPPRSATERKKSLLQNTHPERPRSPENLAIPGKNRYFLPMSSAKTLFAPTPFSALSDEELARRQDAVEWTLAAQRRQGYTHDPLIEGACQSFVAGQIDLAELGRRLNPAL</sequence>
<gene>
    <name evidence="3" type="ORF">AD951_00155</name>
</gene>
<dbReference type="Pfam" id="PF18495">
    <property type="entry name" value="VbhA"/>
    <property type="match status" value="1"/>
</dbReference>
<dbReference type="Proteomes" id="UP000075377">
    <property type="component" value="Unassembled WGS sequence"/>
</dbReference>
<reference evidence="3 4" key="1">
    <citation type="submission" date="2015-06" db="EMBL/GenBank/DDBJ databases">
        <title>Improved classification and identification of acetic acid bacteria using matrix-assisted laser desorption/ionization time-of-flight mass spectrometry; Gluconobacter nephelii and Gluconobacter uchimurae are later heterotypic synonyms of Gluconobacter japonicus and Gluconobacter oxydans, respectively.</title>
        <authorList>
            <person name="Li L."/>
            <person name="Cleenwerck I."/>
            <person name="De Vuyst L."/>
            <person name="Vandamme P."/>
        </authorList>
    </citation>
    <scope>NUCLEOTIDE SEQUENCE [LARGE SCALE GENOMIC DNA]</scope>
    <source>
        <strain evidence="3 4">LMG 1699</strain>
    </source>
</reference>
<evidence type="ECO:0000259" key="2">
    <source>
        <dbReference type="Pfam" id="PF18495"/>
    </source>
</evidence>
<evidence type="ECO:0000313" key="3">
    <source>
        <dbReference type="EMBL" id="KXV75175.1"/>
    </source>
</evidence>
<proteinExistence type="predicted"/>
<dbReference type="CDD" id="cd11586">
    <property type="entry name" value="VbhA_like"/>
    <property type="match status" value="1"/>
</dbReference>
<evidence type="ECO:0000256" key="1">
    <source>
        <dbReference type="SAM" id="MobiDB-lite"/>
    </source>
</evidence>
<protein>
    <recommendedName>
        <fullName evidence="2">Antitoxin VbhA domain-containing protein</fullName>
    </recommendedName>
</protein>
<evidence type="ECO:0000313" key="4">
    <source>
        <dbReference type="Proteomes" id="UP000075377"/>
    </source>
</evidence>
<dbReference type="AlphaFoldDB" id="A0A149V4W4"/>
<dbReference type="EMBL" id="LHZX01000032">
    <property type="protein sequence ID" value="KXV75175.1"/>
    <property type="molecule type" value="Genomic_DNA"/>
</dbReference>
<dbReference type="InterPro" id="IPR033788">
    <property type="entry name" value="VbhA-like"/>
</dbReference>